<protein>
    <recommendedName>
        <fullName evidence="3">UDP-N-acetylglucosamine 2-epimerase (non-hydrolyzing)</fullName>
        <ecNumber evidence="3">5.1.3.14</ecNumber>
    </recommendedName>
</protein>
<name>C8P9Y0_9LACO</name>
<dbReference type="Proteomes" id="UP000003675">
    <property type="component" value="Unassembled WGS sequence"/>
</dbReference>
<dbReference type="PANTHER" id="PTHR43174">
    <property type="entry name" value="UDP-N-ACETYLGLUCOSAMINE 2-EPIMERASE"/>
    <property type="match status" value="1"/>
</dbReference>
<dbReference type="NCBIfam" id="TIGR00236">
    <property type="entry name" value="wecB"/>
    <property type="match status" value="1"/>
</dbReference>
<dbReference type="Pfam" id="PF02350">
    <property type="entry name" value="Epimerase_2"/>
    <property type="match status" value="1"/>
</dbReference>
<organism evidence="6 7">
    <name type="scientific">Limosilactobacillus antri DSM 16041</name>
    <dbReference type="NCBI Taxonomy" id="525309"/>
    <lineage>
        <taxon>Bacteria</taxon>
        <taxon>Bacillati</taxon>
        <taxon>Bacillota</taxon>
        <taxon>Bacilli</taxon>
        <taxon>Lactobacillales</taxon>
        <taxon>Lactobacillaceae</taxon>
        <taxon>Limosilactobacillus</taxon>
    </lineage>
</organism>
<evidence type="ECO:0000256" key="3">
    <source>
        <dbReference type="ARBA" id="ARBA00038858"/>
    </source>
</evidence>
<feature type="domain" description="UDP-N-acetylglucosamine 2-epimerase" evidence="5">
    <location>
        <begin position="53"/>
        <end position="389"/>
    </location>
</feature>
<dbReference type="EMBL" id="ACLL01000067">
    <property type="protein sequence ID" value="EEW52702.1"/>
    <property type="molecule type" value="Genomic_DNA"/>
</dbReference>
<dbReference type="HOGENOM" id="CLU_041674_1_0_9"/>
<comment type="caution">
    <text evidence="6">The sequence shown here is derived from an EMBL/GenBank/DDBJ whole genome shotgun (WGS) entry which is preliminary data.</text>
</comment>
<reference evidence="6 7" key="1">
    <citation type="submission" date="2009-09" db="EMBL/GenBank/DDBJ databases">
        <authorList>
            <person name="Qin X."/>
            <person name="Bachman B."/>
            <person name="Battles P."/>
            <person name="Bell A."/>
            <person name="Bess C."/>
            <person name="Bickham C."/>
            <person name="Chaboub L."/>
            <person name="Chen D."/>
            <person name="Coyle M."/>
            <person name="Deiros D.R."/>
            <person name="Dinh H."/>
            <person name="Forbes L."/>
            <person name="Fowler G."/>
            <person name="Francisco L."/>
            <person name="Fu Q."/>
            <person name="Gubbala S."/>
            <person name="Hale W."/>
            <person name="Han Y."/>
            <person name="Hemphill L."/>
            <person name="Highlander S.K."/>
            <person name="Hirani K."/>
            <person name="Hogues M."/>
            <person name="Jackson L."/>
            <person name="Jakkamsetti A."/>
            <person name="Javaid M."/>
            <person name="Jiang H."/>
            <person name="Korchina V."/>
            <person name="Kovar C."/>
            <person name="Lara F."/>
            <person name="Lee S."/>
            <person name="Mata R."/>
            <person name="Mathew T."/>
            <person name="Moen C."/>
            <person name="Morales K."/>
            <person name="Munidasa M."/>
            <person name="Nazareth L."/>
            <person name="Ngo R."/>
            <person name="Nguyen L."/>
            <person name="Okwuonu G."/>
            <person name="Ongeri F."/>
            <person name="Patil S."/>
            <person name="Petrosino J."/>
            <person name="Pham C."/>
            <person name="Pham P."/>
            <person name="Pu L.-L."/>
            <person name="Puazo M."/>
            <person name="Raj R."/>
            <person name="Reid J."/>
            <person name="Rouhana J."/>
            <person name="Saada N."/>
            <person name="Shang Y."/>
            <person name="Simmons D."/>
            <person name="Thornton R."/>
            <person name="Warren J."/>
            <person name="Weissenberger G."/>
            <person name="Zhang J."/>
            <person name="Zhang L."/>
            <person name="Zhou C."/>
            <person name="Zhu D."/>
            <person name="Muzny D."/>
            <person name="Worley K."/>
            <person name="Gibbs R."/>
        </authorList>
    </citation>
    <scope>NUCLEOTIDE SEQUENCE [LARGE SCALE GENOMIC DNA]</scope>
    <source>
        <strain evidence="6 7">DSM 16041</strain>
    </source>
</reference>
<dbReference type="CDD" id="cd03786">
    <property type="entry name" value="GTB_UDP-GlcNAc_2-Epimerase"/>
    <property type="match status" value="1"/>
</dbReference>
<evidence type="ECO:0000259" key="5">
    <source>
        <dbReference type="Pfam" id="PF02350"/>
    </source>
</evidence>
<dbReference type="AlphaFoldDB" id="C8P9Y0"/>
<evidence type="ECO:0000313" key="7">
    <source>
        <dbReference type="Proteomes" id="UP000003675"/>
    </source>
</evidence>
<evidence type="ECO:0000313" key="6">
    <source>
        <dbReference type="EMBL" id="EEW52702.1"/>
    </source>
</evidence>
<dbReference type="PANTHER" id="PTHR43174:SF2">
    <property type="entry name" value="UDP-N-ACETYLGLUCOSAMINE 2-EPIMERASE"/>
    <property type="match status" value="1"/>
</dbReference>
<evidence type="ECO:0000256" key="1">
    <source>
        <dbReference type="ARBA" id="ARBA00023235"/>
    </source>
</evidence>
<dbReference type="eggNOG" id="COG0381">
    <property type="taxonomic scope" value="Bacteria"/>
</dbReference>
<sequence length="395" mass="43828">MRGDLVYNNSNYCLKGVRSVQAPYRIMLLFGTRAEALKLAPLIKAMRTAPDTWQPVIVVAPQQAQQGVLNQTLKYLQVTPDFDLAQTNGQKGAAVEELSGLLHNLNNVVDAGQPDLLLVVGDAVTSLAASLVGFYHHLPIGHVEAGLRTYDKASPFPDEMHRRLTDDLADLYFAPTTRARDNLLAEHHPAKQIYVTGNTAIDMVKDSLQEEFTSPILSQIPADQRLLLLTMARPESVGEPMRQVFHTMRDIVETNPDVDLIYPVMPHPDVLAMAEKILGNNDRIHLIEPLDHRSFLNLAARSALIITDSGSVQEEAPALHKPVLLLREKTERQEAVEGGAVKIVGKDPTSIQQAVFELLNNHRVYRQMAAAENPFGDGQASQRILRIIKKYLSQK</sequence>
<dbReference type="Gene3D" id="3.40.50.2000">
    <property type="entry name" value="Glycogen Phosphorylase B"/>
    <property type="match status" value="2"/>
</dbReference>
<evidence type="ECO:0000256" key="2">
    <source>
        <dbReference type="ARBA" id="ARBA00038209"/>
    </source>
</evidence>
<dbReference type="EC" id="5.1.3.14" evidence="3"/>
<dbReference type="SUPFAM" id="SSF53756">
    <property type="entry name" value="UDP-Glycosyltransferase/glycogen phosphorylase"/>
    <property type="match status" value="1"/>
</dbReference>
<gene>
    <name evidence="6" type="primary">mnaA</name>
    <name evidence="6" type="ORF">HMPREF0494_2124</name>
</gene>
<dbReference type="GO" id="GO:0008761">
    <property type="term" value="F:UDP-N-acetylglucosamine 2-epimerase activity"/>
    <property type="evidence" value="ECO:0007669"/>
    <property type="project" value="UniProtKB-EC"/>
</dbReference>
<dbReference type="InterPro" id="IPR003331">
    <property type="entry name" value="UDP_GlcNAc_Epimerase_2_dom"/>
</dbReference>
<keyword evidence="1 4" id="KW-0413">Isomerase</keyword>
<proteinExistence type="inferred from homology"/>
<dbReference type="InterPro" id="IPR029767">
    <property type="entry name" value="WecB-like"/>
</dbReference>
<evidence type="ECO:0000256" key="4">
    <source>
        <dbReference type="RuleBase" id="RU003513"/>
    </source>
</evidence>
<accession>C8P9Y0</accession>
<comment type="similarity">
    <text evidence="2 4">Belongs to the UDP-N-acetylglucosamine 2-epimerase family.</text>
</comment>
<dbReference type="STRING" id="525309.HMPREF0494_2124"/>